<evidence type="ECO:0008006" key="3">
    <source>
        <dbReference type="Google" id="ProtNLM"/>
    </source>
</evidence>
<dbReference type="Gene3D" id="2.40.160.60">
    <property type="entry name" value="Outer membrane protein transport protein (OMPP1/FadL/TodX)"/>
    <property type="match status" value="1"/>
</dbReference>
<name>A0A2N4UWS0_9GAMM</name>
<dbReference type="InterPro" id="IPR032811">
    <property type="entry name" value="Put_conjugal_transfer"/>
</dbReference>
<keyword evidence="2" id="KW-1185">Reference proteome</keyword>
<reference evidence="1 2" key="1">
    <citation type="journal article" date="2018" name="Syst. Appl. Microbiol.">
        <title>Photobacterium carnosum sp. nov., isolated from spoiled modified atmosphere packaged poultry meat.</title>
        <authorList>
            <person name="Hilgarth M."/>
            <person name="Fuertes S."/>
            <person name="Ehrmann M."/>
            <person name="Vogel R.F."/>
        </authorList>
    </citation>
    <scope>NUCLEOTIDE SEQUENCE [LARGE SCALE GENOMIC DNA]</scope>
    <source>
        <strain evidence="1 2">TMW 2.2021</strain>
    </source>
</reference>
<dbReference type="EMBL" id="NPIB01000002">
    <property type="protein sequence ID" value="PLC59429.1"/>
    <property type="molecule type" value="Genomic_DNA"/>
</dbReference>
<evidence type="ECO:0000313" key="2">
    <source>
        <dbReference type="Proteomes" id="UP000234420"/>
    </source>
</evidence>
<accession>A0A2N4UWS0</accession>
<evidence type="ECO:0000313" key="1">
    <source>
        <dbReference type="EMBL" id="PLC59429.1"/>
    </source>
</evidence>
<comment type="caution">
    <text evidence="1">The sequence shown here is derived from an EMBL/GenBank/DDBJ whole genome shotgun (WGS) entry which is preliminary data.</text>
</comment>
<dbReference type="Pfam" id="PF13729">
    <property type="entry name" value="TraF_2"/>
    <property type="match status" value="1"/>
</dbReference>
<sequence length="374" mass="40544">MGGVGVASADYLSSGFYNPALAAQYHDNDDFGMILPSVVLSVHDENDLYNKIDEFQSINDTINNLTTSGTHSINTTSAEADIAKWIDALNALDNSTVSVDVNAGIAVSVPNHYASAILFTRAVATGLISTHVDQADINYIKEHGKAPENNQLKSSVNALAGGYADIGLSLAHNFTLPFNGQSFAVGISPKMQKIYALKYKKNMGEFEDSKFNVGDDHTEKSAFNVDFGFTYKPAQNVTIGFAATNLIKQELETNIEVSNNVKSSATYIIEPKYTLGTSFSNELVTIAADIDLNKQHYFKEVATNTQFANFGVELNAWDWAQLRAGYSHSMTDYAKDKISAGIGLKPFGVFGVDIGAQYGQDNNYTVAAQFVLTI</sequence>
<proteinExistence type="predicted"/>
<gene>
    <name evidence="1" type="ORF">CIK00_03295</name>
</gene>
<protein>
    <recommendedName>
        <fullName evidence="3">Conjugal transfer protein TraF</fullName>
    </recommendedName>
</protein>
<dbReference type="Proteomes" id="UP000234420">
    <property type="component" value="Unassembled WGS sequence"/>
</dbReference>
<organism evidence="1 2">
    <name type="scientific">Photobacterium carnosum</name>
    <dbReference type="NCBI Taxonomy" id="2023717"/>
    <lineage>
        <taxon>Bacteria</taxon>
        <taxon>Pseudomonadati</taxon>
        <taxon>Pseudomonadota</taxon>
        <taxon>Gammaproteobacteria</taxon>
        <taxon>Vibrionales</taxon>
        <taxon>Vibrionaceae</taxon>
        <taxon>Photobacterium</taxon>
    </lineage>
</organism>
<dbReference type="AlphaFoldDB" id="A0A2N4UWS0"/>